<dbReference type="GO" id="GO:0009306">
    <property type="term" value="P:protein secretion"/>
    <property type="evidence" value="ECO:0007669"/>
    <property type="project" value="TreeGrafter"/>
</dbReference>
<keyword evidence="6" id="KW-1185">Reference proteome</keyword>
<evidence type="ECO:0000259" key="3">
    <source>
        <dbReference type="Pfam" id="PF10304"/>
    </source>
</evidence>
<dbReference type="AlphaFoldDB" id="A0AAD5RIN0"/>
<dbReference type="PANTHER" id="PTHR20959">
    <property type="entry name" value="TRANSPORT AND GOLGI ORGANIZATION PROTEIN 6 FAMILY MEMBER"/>
    <property type="match status" value="1"/>
</dbReference>
<dbReference type="InterPro" id="IPR011989">
    <property type="entry name" value="ARM-like"/>
</dbReference>
<evidence type="ECO:0000256" key="1">
    <source>
        <dbReference type="ARBA" id="ARBA00005724"/>
    </source>
</evidence>
<comment type="caution">
    <text evidence="5">The sequence shown here is derived from an EMBL/GenBank/DDBJ whole genome shotgun (WGS) entry which is preliminary data.</text>
</comment>
<feature type="domain" description="RNA polymerase II assembly factor Rtp1 C-terminal" evidence="4">
    <location>
        <begin position="540"/>
        <end position="649"/>
    </location>
</feature>
<dbReference type="InterPro" id="IPR019414">
    <property type="entry name" value="Rtp1_C2"/>
</dbReference>
<name>A0AAD5RIN0_9PEZI</name>
<dbReference type="EMBL" id="JAKWBI020000429">
    <property type="protein sequence ID" value="KAJ2895082.1"/>
    <property type="molecule type" value="Genomic_DNA"/>
</dbReference>
<evidence type="ECO:0000259" key="4">
    <source>
        <dbReference type="Pfam" id="PF10363"/>
    </source>
</evidence>
<feature type="domain" description="RNA polymerase II assembly factor Rtp1 C-terminal" evidence="3">
    <location>
        <begin position="821"/>
        <end position="851"/>
    </location>
</feature>
<sequence>MATEPTLIEKLLDLGTRAHNPSVDDPQILQEHQEAFTTFIAKTPTLALIPALNALIHRDRVPPWLHSELVTVLARIPYSRPQNDGVRATMEFVFSVHPDSTVTREEAATVQKQGAFITPEAMKLASNLIASPAAGVPADEWFEGIAPQLLRLLDGDEGPELVKVAGNVIGRGILGRKEFGGLGTPGFNTFVHPMLSKLNPSLPTPYTDNKKLKVGEDEEEVVDLRDEITLVSSDDLASALKRLHALIHAHGHPALARRLLRPVLLSLWALSSWVGATDECQKRYCNPARDLFKIFIRLHASHDDTRGIIKTLMFKGNKNPGKLTWTFDTTSDGLIYILKIREGNASNQNFAAIDELEPKANSFVTSLDEVSSADEISTLFLDLFKQWYASNKKKAVNEIIVKQEESDPVVALLEAKVLQALMEKAPQKLIGHPDQILDLVKEVLQDNESHLDDEGPMGIGISLLGQLVHATGFEKSKIDRSVMDSIVESLERISRENSNLATTARNLSLLLQNWSEIEAELQPMPTASKREIEDRKTYNVAMQYITGPEAPAPVRSEGLNMISKLIVAQSPILDIPAVLVLLSSMLEDGDDFVNLRIIKIFTQLANHHPSSTVQELLDNYVDAQEKRNVDTRLRFGEALVRVVERLGETFTGDVSAKTCEFLLTMAGRRPKRERTRKRQEKDARLAEMKRKKEAKAWGGELPNWDEDEDKDLPPEEKERNGILASIVGGWESKRGSEDVRIRASALSILGAGIETNIAGVGTELVTAAVDLSMDVLTLEPEIERGILRRSAVLAVMSFVRALDSAKDGQKWLGFDLTEQSREKLSRVLSYIADTDNDGLVQQHAKDVVESLANWKMATLMPMTPRQANEPAFTRLAGLAVDPTHGLTSLSGNNGRRPVIEEIE</sequence>
<dbReference type="Gene3D" id="1.25.10.10">
    <property type="entry name" value="Leucine-rich Repeat Variant"/>
    <property type="match status" value="1"/>
</dbReference>
<evidence type="ECO:0000313" key="6">
    <source>
        <dbReference type="Proteomes" id="UP001201980"/>
    </source>
</evidence>
<feature type="region of interest" description="Disordered" evidence="2">
    <location>
        <begin position="670"/>
        <end position="718"/>
    </location>
</feature>
<dbReference type="InterPro" id="IPR019451">
    <property type="entry name" value="Rtp1_C1"/>
</dbReference>
<dbReference type="PANTHER" id="PTHR20959:SF1">
    <property type="entry name" value="TRANSPORT AND GOLGI ORGANIZATION PROTEIN 6 HOMOLOG"/>
    <property type="match status" value="1"/>
</dbReference>
<feature type="compositionally biased region" description="Basic and acidic residues" evidence="2">
    <location>
        <begin position="679"/>
        <end position="690"/>
    </location>
</feature>
<proteinExistence type="inferred from homology"/>
<dbReference type="InterPro" id="IPR016024">
    <property type="entry name" value="ARM-type_fold"/>
</dbReference>
<dbReference type="SUPFAM" id="SSF48371">
    <property type="entry name" value="ARM repeat"/>
    <property type="match status" value="1"/>
</dbReference>
<dbReference type="Proteomes" id="UP001201980">
    <property type="component" value="Unassembled WGS sequence"/>
</dbReference>
<organism evidence="5 6">
    <name type="scientific">Zalerion maritima</name>
    <dbReference type="NCBI Taxonomy" id="339359"/>
    <lineage>
        <taxon>Eukaryota</taxon>
        <taxon>Fungi</taxon>
        <taxon>Dikarya</taxon>
        <taxon>Ascomycota</taxon>
        <taxon>Pezizomycotina</taxon>
        <taxon>Sordariomycetes</taxon>
        <taxon>Lulworthiomycetidae</taxon>
        <taxon>Lulworthiales</taxon>
        <taxon>Lulworthiaceae</taxon>
        <taxon>Zalerion</taxon>
    </lineage>
</organism>
<evidence type="ECO:0000313" key="5">
    <source>
        <dbReference type="EMBL" id="KAJ2895082.1"/>
    </source>
</evidence>
<comment type="similarity">
    <text evidence="1">Belongs to the Tango6 family.</text>
</comment>
<dbReference type="Pfam" id="PF10304">
    <property type="entry name" value="RTP1_C2"/>
    <property type="match status" value="1"/>
</dbReference>
<gene>
    <name evidence="5" type="ORF">MKZ38_006904</name>
</gene>
<dbReference type="InterPro" id="IPR039600">
    <property type="entry name" value="TANGO6/Rtp1"/>
</dbReference>
<dbReference type="Pfam" id="PF10363">
    <property type="entry name" value="RTP1_C1"/>
    <property type="match status" value="1"/>
</dbReference>
<accession>A0AAD5RIN0</accession>
<reference evidence="5" key="1">
    <citation type="submission" date="2022-07" db="EMBL/GenBank/DDBJ databases">
        <title>Draft genome sequence of Zalerion maritima ATCC 34329, a (micro)plastics degrading marine fungus.</title>
        <authorList>
            <person name="Paco A."/>
            <person name="Goncalves M.F.M."/>
            <person name="Rocha-Santos T.A.P."/>
            <person name="Alves A."/>
        </authorList>
    </citation>
    <scope>NUCLEOTIDE SEQUENCE</scope>
    <source>
        <strain evidence="5">ATCC 34329</strain>
    </source>
</reference>
<protein>
    <submittedName>
        <fullName evidence="5">Uncharacterized protein</fullName>
    </submittedName>
</protein>
<evidence type="ECO:0000256" key="2">
    <source>
        <dbReference type="SAM" id="MobiDB-lite"/>
    </source>
</evidence>